<proteinExistence type="predicted"/>
<keyword evidence="3" id="KW-1185">Reference proteome</keyword>
<dbReference type="EMBL" id="CWGJ01000028">
    <property type="protein sequence ID" value="CRX39531.1"/>
    <property type="molecule type" value="Genomic_DNA"/>
</dbReference>
<keyword evidence="1" id="KW-0175">Coiled coil</keyword>
<evidence type="ECO:0000313" key="3">
    <source>
        <dbReference type="Proteomes" id="UP000220251"/>
    </source>
</evidence>
<name>A0A0H5DS31_9BACT</name>
<feature type="coiled-coil region" evidence="1">
    <location>
        <begin position="107"/>
        <end position="143"/>
    </location>
</feature>
<organism evidence="2 3">
    <name type="scientific">Estrella lausannensis</name>
    <dbReference type="NCBI Taxonomy" id="483423"/>
    <lineage>
        <taxon>Bacteria</taxon>
        <taxon>Pseudomonadati</taxon>
        <taxon>Chlamydiota</taxon>
        <taxon>Chlamydiia</taxon>
        <taxon>Parachlamydiales</taxon>
        <taxon>Candidatus Criblamydiaceae</taxon>
        <taxon>Estrella</taxon>
    </lineage>
</organism>
<dbReference type="AlphaFoldDB" id="A0A0H5DS31"/>
<dbReference type="OrthoDB" id="9921276at2"/>
<sequence length="463" mass="51119">MSVLNNTAQRADLLGPLLNLQAGPAEISEEIILDTIEIVALNALQGLEVFCERRLHLLDPSIGDECCQLRALMMLKLTEEGFGAGMKEDFQALKELVLSVEKVRTAIAGLSKEYEEAKCVVDLEREEIKAKKTRLNKQKEEDLLLHDRGSEGSAKVMEAFKAAMIKLVQQETPILQTLQRTALQVKEKKLTLISSLQAHLSKNARLIALSFILTKIKECVLDKSSEVHVLHDKMNLRGIQIEGKSFHGALVGCVMERAKQILNHESVVMIREEGAKLEGKRASLLQAAINHTLPSAKAGFQEVSFYHGCEVVMKRVKALGIPILLKARGPRDITSEGPVFSSVQLYVVDKSSGKYVPAQQPLSGQAVLVIEGISKRAIHEGVESVIKECGGVMKAVRYNLAQHRFCTAEQIAIPKTLLEAKAISEEEGSKIEEEKSIACMKGFSEVNYKAFRIEHMFAASLQS</sequence>
<evidence type="ECO:0000256" key="1">
    <source>
        <dbReference type="SAM" id="Coils"/>
    </source>
</evidence>
<protein>
    <submittedName>
        <fullName evidence="2">Uncharacterized protein</fullName>
    </submittedName>
</protein>
<gene>
    <name evidence="2" type="ORF">ELAC_2211</name>
</gene>
<reference evidence="3" key="1">
    <citation type="submission" date="2015-06" db="EMBL/GenBank/DDBJ databases">
        <authorList>
            <person name="Bertelli C."/>
        </authorList>
    </citation>
    <scope>NUCLEOTIDE SEQUENCE [LARGE SCALE GENOMIC DNA]</scope>
    <source>
        <strain evidence="3">CRIB-30</strain>
    </source>
</reference>
<dbReference type="RefSeq" id="WP_098039392.1">
    <property type="nucleotide sequence ID" value="NZ_CWGJ01000028.1"/>
</dbReference>
<evidence type="ECO:0000313" key="2">
    <source>
        <dbReference type="EMBL" id="CRX39531.1"/>
    </source>
</evidence>
<dbReference type="Proteomes" id="UP000220251">
    <property type="component" value="Unassembled WGS sequence"/>
</dbReference>
<accession>A0A0H5DS31</accession>